<dbReference type="EMBL" id="LAZR01020886">
    <property type="protein sequence ID" value="KKL87241.1"/>
    <property type="molecule type" value="Genomic_DNA"/>
</dbReference>
<gene>
    <name evidence="1" type="ORF">LCGC14_1936680</name>
</gene>
<reference evidence="1" key="1">
    <citation type="journal article" date="2015" name="Nature">
        <title>Complex archaea that bridge the gap between prokaryotes and eukaryotes.</title>
        <authorList>
            <person name="Spang A."/>
            <person name="Saw J.H."/>
            <person name="Jorgensen S.L."/>
            <person name="Zaremba-Niedzwiedzka K."/>
            <person name="Martijn J."/>
            <person name="Lind A.E."/>
            <person name="van Eijk R."/>
            <person name="Schleper C."/>
            <person name="Guy L."/>
            <person name="Ettema T.J."/>
        </authorList>
    </citation>
    <scope>NUCLEOTIDE SEQUENCE</scope>
</reference>
<evidence type="ECO:0000313" key="1">
    <source>
        <dbReference type="EMBL" id="KKL87241.1"/>
    </source>
</evidence>
<proteinExistence type="predicted"/>
<organism evidence="1">
    <name type="scientific">marine sediment metagenome</name>
    <dbReference type="NCBI Taxonomy" id="412755"/>
    <lineage>
        <taxon>unclassified sequences</taxon>
        <taxon>metagenomes</taxon>
        <taxon>ecological metagenomes</taxon>
    </lineage>
</organism>
<accession>A0A0F9G9W9</accession>
<protein>
    <recommendedName>
        <fullName evidence="2">Resolvase HTH domain-containing protein</fullName>
    </recommendedName>
</protein>
<evidence type="ECO:0008006" key="2">
    <source>
        <dbReference type="Google" id="ProtNLM"/>
    </source>
</evidence>
<dbReference type="AlphaFoldDB" id="A0A0F9G9W9"/>
<name>A0A0F9G9W9_9ZZZZ</name>
<sequence>MGEMRVSKFIPTGCSEHDNCFTCPFPDCIMQGDNSGRVNKTQLIYDKIRRMSKNFSVTQIAIYFSISKRTVLRALEGGANE</sequence>
<comment type="caution">
    <text evidence="1">The sequence shown here is derived from an EMBL/GenBank/DDBJ whole genome shotgun (WGS) entry which is preliminary data.</text>
</comment>